<dbReference type="PANTHER" id="PTHR40111">
    <property type="entry name" value="CEPHALOSPORIN-C DEACETYLASE"/>
    <property type="match status" value="1"/>
</dbReference>
<dbReference type="PANTHER" id="PTHR40111:SF1">
    <property type="entry name" value="CEPHALOSPORIN-C DEACETYLASE"/>
    <property type="match status" value="1"/>
</dbReference>
<dbReference type="InterPro" id="IPR039069">
    <property type="entry name" value="CE7"/>
</dbReference>
<evidence type="ECO:0000313" key="6">
    <source>
        <dbReference type="Proteomes" id="UP000590225"/>
    </source>
</evidence>
<gene>
    <name evidence="5" type="ORF">FHW23_003262</name>
</gene>
<feature type="active site" description="Nucleophile" evidence="1">
    <location>
        <position position="189"/>
    </location>
</feature>
<evidence type="ECO:0000256" key="3">
    <source>
        <dbReference type="SAM" id="MobiDB-lite"/>
    </source>
</evidence>
<dbReference type="GO" id="GO:0047739">
    <property type="term" value="F:cephalosporin-C deacetylase activity"/>
    <property type="evidence" value="ECO:0007669"/>
    <property type="project" value="UniProtKB-EC"/>
</dbReference>
<organism evidence="5 6">
    <name type="scientific">Curtobacterium pusillum</name>
    <dbReference type="NCBI Taxonomy" id="69373"/>
    <lineage>
        <taxon>Bacteria</taxon>
        <taxon>Bacillati</taxon>
        <taxon>Actinomycetota</taxon>
        <taxon>Actinomycetes</taxon>
        <taxon>Micrococcales</taxon>
        <taxon>Microbacteriaceae</taxon>
        <taxon>Curtobacterium</taxon>
    </lineage>
</organism>
<proteinExistence type="predicted"/>
<keyword evidence="5" id="KW-0378">Hydrolase</keyword>
<comment type="caution">
    <text evidence="5">The sequence shown here is derived from an EMBL/GenBank/DDBJ whole genome shotgun (WGS) entry which is preliminary data.</text>
</comment>
<reference evidence="5 6" key="1">
    <citation type="submission" date="2020-07" db="EMBL/GenBank/DDBJ databases">
        <title>Above-ground endophytic microbial communities from plants in different locations in the United States.</title>
        <authorList>
            <person name="Frank C."/>
        </authorList>
    </citation>
    <scope>NUCLEOTIDE SEQUENCE [LARGE SCALE GENOMIC DNA]</scope>
    <source>
        <strain evidence="5 6">WPL5_2</strain>
    </source>
</reference>
<feature type="active site" description="Charge relay system" evidence="1">
    <location>
        <position position="279"/>
    </location>
</feature>
<dbReference type="AlphaFoldDB" id="A0AAW3TBN4"/>
<dbReference type="Gene3D" id="3.40.50.1820">
    <property type="entry name" value="alpha/beta hydrolase"/>
    <property type="match status" value="1"/>
</dbReference>
<dbReference type="GO" id="GO:0005976">
    <property type="term" value="P:polysaccharide metabolic process"/>
    <property type="evidence" value="ECO:0007669"/>
    <property type="project" value="TreeGrafter"/>
</dbReference>
<dbReference type="RefSeq" id="WP_182516923.1">
    <property type="nucleotide sequence ID" value="NZ_JACGXP010000006.1"/>
</dbReference>
<sequence>MPLTDLPLDELRRYRPEVRRPDDFDAFWTDTIASARAAGATTEPVLVPAHTPVTGLVIEDLTFPGFAGDPVKAWVSRPASADGPLPVVVEFLGYNGGRGLPGERVAWALTGCVHVVMDTRGQGSGWGSGGDTPDPHGSGPHVGGWMTSGIGSPADHYYRRVYTDAVRLVDAVRTLPGVDPSRIALTGGSQGGGITIAAAALVEAHVGPLTAVLPDVAFLSDWENGTAVAVGGPYLELAEYLAVHRDAVGTVWDTASYFDAVHFAAGITAPALFSVALMDDVVPPRTTFAAYNALGSADKAIEVYAYNGHEGGGFAHWERQVAFLRARS</sequence>
<evidence type="ECO:0000256" key="1">
    <source>
        <dbReference type="PIRSR" id="PIRSR639069-1"/>
    </source>
</evidence>
<dbReference type="InterPro" id="IPR029058">
    <property type="entry name" value="AB_hydrolase_fold"/>
</dbReference>
<dbReference type="EC" id="3.1.1.41" evidence="5"/>
<accession>A0AAW3TBN4</accession>
<name>A0AAW3TBN4_9MICO</name>
<dbReference type="Pfam" id="PF05448">
    <property type="entry name" value="AXE1"/>
    <property type="match status" value="1"/>
</dbReference>
<evidence type="ECO:0000256" key="2">
    <source>
        <dbReference type="PIRSR" id="PIRSR639069-2"/>
    </source>
</evidence>
<protein>
    <submittedName>
        <fullName evidence="5">Cephalosporin-C deacetylase</fullName>
        <ecNumber evidence="5">3.1.1.41</ecNumber>
    </submittedName>
</protein>
<feature type="active site" description="Charge relay system" evidence="1">
    <location>
        <position position="309"/>
    </location>
</feature>
<evidence type="ECO:0000313" key="5">
    <source>
        <dbReference type="EMBL" id="MBA8991975.1"/>
    </source>
</evidence>
<dbReference type="InterPro" id="IPR008391">
    <property type="entry name" value="AXE1_dom"/>
</dbReference>
<dbReference type="EMBL" id="JACGXP010000006">
    <property type="protein sequence ID" value="MBA8991975.1"/>
    <property type="molecule type" value="Genomic_DNA"/>
</dbReference>
<feature type="binding site" evidence="2">
    <location>
        <position position="94"/>
    </location>
    <ligand>
        <name>substrate</name>
    </ligand>
</feature>
<dbReference type="SUPFAM" id="SSF53474">
    <property type="entry name" value="alpha/beta-Hydrolases"/>
    <property type="match status" value="1"/>
</dbReference>
<dbReference type="Proteomes" id="UP000590225">
    <property type="component" value="Unassembled WGS sequence"/>
</dbReference>
<evidence type="ECO:0000259" key="4">
    <source>
        <dbReference type="Pfam" id="PF05448"/>
    </source>
</evidence>
<feature type="region of interest" description="Disordered" evidence="3">
    <location>
        <begin position="123"/>
        <end position="145"/>
    </location>
</feature>
<feature type="domain" description="Acetyl xylan esterase" evidence="4">
    <location>
        <begin position="1"/>
        <end position="324"/>
    </location>
</feature>